<evidence type="ECO:0000313" key="4">
    <source>
        <dbReference type="Proteomes" id="UP001281761"/>
    </source>
</evidence>
<reference evidence="3 4" key="1">
    <citation type="journal article" date="2022" name="bioRxiv">
        <title>Genomics of Preaxostyla Flagellates Illuminates Evolutionary Transitions and the Path Towards Mitochondrial Loss.</title>
        <authorList>
            <person name="Novak L.V.F."/>
            <person name="Treitli S.C."/>
            <person name="Pyrih J."/>
            <person name="Halakuc P."/>
            <person name="Pipaliya S.V."/>
            <person name="Vacek V."/>
            <person name="Brzon O."/>
            <person name="Soukal P."/>
            <person name="Eme L."/>
            <person name="Dacks J.B."/>
            <person name="Karnkowska A."/>
            <person name="Elias M."/>
            <person name="Hampl V."/>
        </authorList>
    </citation>
    <scope>NUCLEOTIDE SEQUENCE [LARGE SCALE GENOMIC DNA]</scope>
    <source>
        <strain evidence="3">NAU3</strain>
        <tissue evidence="3">Gut</tissue>
    </source>
</reference>
<dbReference type="SUPFAM" id="SSF81301">
    <property type="entry name" value="Nucleotidyltransferase"/>
    <property type="match status" value="1"/>
</dbReference>
<comment type="caution">
    <text evidence="3">The sequence shown here is derived from an EMBL/GenBank/DDBJ whole genome shotgun (WGS) entry which is preliminary data.</text>
</comment>
<accession>A0ABQ9XCJ8</accession>
<feature type="domain" description="Poly(A) RNA polymerase mitochondrial-like central palm" evidence="2">
    <location>
        <begin position="89"/>
        <end position="224"/>
    </location>
</feature>
<protein>
    <recommendedName>
        <fullName evidence="2">Poly(A) RNA polymerase mitochondrial-like central palm domain-containing protein</fullName>
    </recommendedName>
</protein>
<feature type="compositionally biased region" description="Polar residues" evidence="1">
    <location>
        <begin position="14"/>
        <end position="38"/>
    </location>
</feature>
<dbReference type="Pfam" id="PF22600">
    <property type="entry name" value="MTPAP-like_central"/>
    <property type="match status" value="1"/>
</dbReference>
<proteinExistence type="predicted"/>
<feature type="region of interest" description="Disordered" evidence="1">
    <location>
        <begin position="1"/>
        <end position="38"/>
    </location>
</feature>
<dbReference type="SUPFAM" id="SSF81631">
    <property type="entry name" value="PAP/OAS1 substrate-binding domain"/>
    <property type="match status" value="1"/>
</dbReference>
<dbReference type="PANTHER" id="PTHR12271">
    <property type="entry name" value="POLY A POLYMERASE CID PAP -RELATED"/>
    <property type="match status" value="1"/>
</dbReference>
<dbReference type="InterPro" id="IPR054708">
    <property type="entry name" value="MTPAP-like_central"/>
</dbReference>
<evidence type="ECO:0000313" key="3">
    <source>
        <dbReference type="EMBL" id="KAK2950242.1"/>
    </source>
</evidence>
<dbReference type="Gene3D" id="1.10.1410.10">
    <property type="match status" value="1"/>
</dbReference>
<dbReference type="Gene3D" id="3.30.460.10">
    <property type="entry name" value="Beta Polymerase, domain 2"/>
    <property type="match status" value="1"/>
</dbReference>
<dbReference type="PANTHER" id="PTHR12271:SF40">
    <property type="entry name" value="POLY(A) RNA POLYMERASE GLD2"/>
    <property type="match status" value="1"/>
</dbReference>
<keyword evidence="4" id="KW-1185">Reference proteome</keyword>
<organism evidence="3 4">
    <name type="scientific">Blattamonas nauphoetae</name>
    <dbReference type="NCBI Taxonomy" id="2049346"/>
    <lineage>
        <taxon>Eukaryota</taxon>
        <taxon>Metamonada</taxon>
        <taxon>Preaxostyla</taxon>
        <taxon>Oxymonadida</taxon>
        <taxon>Blattamonas</taxon>
    </lineage>
</organism>
<dbReference type="InterPro" id="IPR043519">
    <property type="entry name" value="NT_sf"/>
</dbReference>
<name>A0ABQ9XCJ8_9EUKA</name>
<gene>
    <name evidence="3" type="ORF">BLNAU_14826</name>
</gene>
<evidence type="ECO:0000259" key="2">
    <source>
        <dbReference type="Pfam" id="PF22600"/>
    </source>
</evidence>
<evidence type="ECO:0000256" key="1">
    <source>
        <dbReference type="SAM" id="MobiDB-lite"/>
    </source>
</evidence>
<dbReference type="EMBL" id="JARBJD010000140">
    <property type="protein sequence ID" value="KAK2950242.1"/>
    <property type="molecule type" value="Genomic_DNA"/>
</dbReference>
<dbReference type="Proteomes" id="UP001281761">
    <property type="component" value="Unassembled WGS sequence"/>
</dbReference>
<sequence>MIQSNSDSEKRDTVSSSVTLSPSKQHDPFNSSTEQSTHLTVPLVPDTTTSHLPTPQNHVSIPFPTLVFPCTLSLEAEIDHYIQHHDFFVTKADFDRFELIRMTLSAIIKECLPNALDVELFGSARSTIILPHSDVDFFVKLDDSPANQLEMLKIAKDALKSNPLFSVVSANCGKRVTLIKGTTTVGVPLQIDPDSTPSDHEISFDLVFGHQLGAFNGDLISTYCECDERVRPFLLLVKYFAKVYKINDANKAKLSSYGWNILCLCYLQLVSPPIIPNLQSETYIAASDPSLVVNKTFEDGYVHFSCDCGPWTSRQSGLLPNPSDIEQQSSPRPLNTQSIGSLFVGLMDFVKNHFSPAVSLSLSHGTLLSTDSVKHLLKPVSKLPPFIILDPFEFLRNVAASVKSPGTLTEACGAVLKEMGKKEPSFERILSPKKS</sequence>